<protein>
    <submittedName>
        <fullName evidence="5">VWA domain-containing protein</fullName>
    </submittedName>
    <submittedName>
        <fullName evidence="4">von Willebrand factor type A domain-containing protein</fullName>
    </submittedName>
</protein>
<evidence type="ECO:0000313" key="4">
    <source>
        <dbReference type="EMBL" id="SDO17997.1"/>
    </source>
</evidence>
<dbReference type="SMART" id="SM00327">
    <property type="entry name" value="VWA"/>
    <property type="match status" value="1"/>
</dbReference>
<feature type="compositionally biased region" description="Pro residues" evidence="1">
    <location>
        <begin position="717"/>
        <end position="735"/>
    </location>
</feature>
<evidence type="ECO:0000313" key="5">
    <source>
        <dbReference type="EMBL" id="TFB81477.1"/>
    </source>
</evidence>
<keyword evidence="2" id="KW-0812">Transmembrane</keyword>
<evidence type="ECO:0000313" key="7">
    <source>
        <dbReference type="Proteomes" id="UP000298252"/>
    </source>
</evidence>
<dbReference type="Gene3D" id="3.40.50.410">
    <property type="entry name" value="von Willebrand factor, type A domain"/>
    <property type="match status" value="1"/>
</dbReference>
<dbReference type="EMBL" id="SOFD01000006">
    <property type="protein sequence ID" value="TFB81477.1"/>
    <property type="molecule type" value="Genomic_DNA"/>
</dbReference>
<evidence type="ECO:0000313" key="6">
    <source>
        <dbReference type="Proteomes" id="UP000199639"/>
    </source>
</evidence>
<evidence type="ECO:0000256" key="1">
    <source>
        <dbReference type="SAM" id="MobiDB-lite"/>
    </source>
</evidence>
<name>A0A4R8VHV6_9MICO</name>
<dbReference type="SUPFAM" id="SSF52266">
    <property type="entry name" value="SGNH hydrolase"/>
    <property type="match status" value="1"/>
</dbReference>
<sequence length="1779" mass="181745">MSASGAAPKPRRRAALILIAAGVVVTLVLAIGVVWFLIDGRNSAAAGTLDGLDDAGSAGSWHAVEPFDVGSDDLVANAGTEFSIDRADAALPKNTTSVLLQLEIVPGTEPGAIVIGSQPTVTPIVSFSANAPGTTSQLVRLDDTGSFTLTADQSVAVTLTLFAYLQVAGKGEPAVAPGGSAAIEPRLVIDTSAGLGGTLAALNSPIMLSPQGLGAVPTDDVAAVWLQVALLGSDARLSLPTAGTDDAPAVVHSRGSWSNALILVPLDDRGLFQWSFSGTVDAVRASVTGWVAGQSRSLDAATIVGGLVPVATTALDTALESNGLAPTLPKGIATASVGSALYSVEVTSATPGTVSADAGDSLADDRRETTLPVRGAASTLVIAGPGGTISLPDGAIADSLTLLGYFPTALPANDNPPTLTITEPAQDGTVNLGDAGGTFVIHGTIDEADAGVQLVEVRLGNRLIGSARVDTTTTPPRWSIETSATPGSHEVSATVTDWAGQTGQDEVAFTVEVPAATEAVANNRTVVLEEASLDVASNLTASSISFAGLSPAVVGEFIVAGVSEATPDGIMREVIAVELIDGLVVVTTRPAAFGDIVLQVNHRVVEQALLPDTALTPPATASGAASSSTEGNRPVVLPASYNAAADPAGLPTTDLAETKRIGVVDLSATVSVTTEPEVSVEYESKSNDLKMSITASAEGADASFSAGDTELSVPEPAASPSPTPAPAPSAAPTPNKPTFSGEASLELGVAFELVSYATLTIEIAPFWEWTRDVRTVLADFESSVKQQQTQTIEVSSYGEIAVAYGSGKKQRRVGQVGSPLQVTAGDLPHVSLGRLLGVIPTPVPIPWVLTFDLSAEFDWSLSLTGTTTFTAVERITREFGVRLENGKLRSFNDTITETAPTVWKSELEVALGATLALRVDAMIYDMAGVYFGINIKPALTVGSVAEGTVGEAPASVVFSSTFDIVVEGVIGVKLEVLDKNLLSWEAEPLQLYKKVFWDEEYTLDELAYALTGDEAFAPDTEPDTATGTGNRPLLVVVDLSGSMSGERIEKAQDALTELVMSQPLGSEMGIWTYGGGCDAPGDYAIEVAPVMGTGDLVSEIAGFTASGGTPTAEALLAATKQLQEDGLSGATVALVSDGESGCGNPCEAAAQIRAQGFDLQVQTVGFQTSELGETELKCIAEETDGTYTSVDDVAALADKLAELGRASIDLTVAAGDTILANQPQNVDVTVTNPSGRDAADITVALTFPSGDLVPLVSPSPQLLFGNLPPGATSTQSVQLYSAVQDAVGTTDYRVIAWGSEVDAVIVEGSYETLLERTDPIEPGAILADAAASDYPAALVGDGPASGGSDTNCEAGENSGAVGYAGALAASTDLVVLACAATSGNNLLGAEMPGGADNQLERLAAEPAVSEVVVSVGAADVGLDALLALCASSGCALDDQAVRTVIGKVQELDLSPVYRSIWATVNTKQAREARGGTHAPVIVTAYPQLFSSDRGIDCTKEWGRAEARVGHTVIAYLNASLETAALRAAADGYEVYYAAGPEDALQPNHTLCDDDSFVTVTDEGQLAPGVDGLTAIGDTLLLWSQNRARVEPSASALASAELYAVPAPGLLKSVDRAVSGLANPTKLAELGVSGPAVHVSPGQQVRVTGSGYLPGSPVVVTLSGDPSILGTATADAAGHAELTAIVPQHTALGTATLTMNGAAETGVELELVRELRIGALVPVWIVATVFGGLMMLLAAIGLALFARCLFGQRLAGGASRRSAKKLVGHPRNLARGDVGA</sequence>
<reference evidence="4 6" key="1">
    <citation type="submission" date="2016-10" db="EMBL/GenBank/DDBJ databases">
        <authorList>
            <person name="Varghese N."/>
            <person name="Submissions S."/>
        </authorList>
    </citation>
    <scope>NUCLEOTIDE SEQUENCE [LARGE SCALE GENOMIC DNA]</scope>
    <source>
        <strain evidence="4 6">CGMCC 1.11215</strain>
    </source>
</reference>
<feature type="transmembrane region" description="Helical" evidence="2">
    <location>
        <begin position="1722"/>
        <end position="1749"/>
    </location>
</feature>
<dbReference type="EMBL" id="FNIB01000012">
    <property type="protein sequence ID" value="SDO17997.1"/>
    <property type="molecule type" value="Genomic_DNA"/>
</dbReference>
<dbReference type="Proteomes" id="UP000298252">
    <property type="component" value="Unassembled WGS sequence"/>
</dbReference>
<dbReference type="RefSeq" id="WP_092341643.1">
    <property type="nucleotide sequence ID" value="NZ_FNIB01000012.1"/>
</dbReference>
<evidence type="ECO:0000259" key="3">
    <source>
        <dbReference type="PROSITE" id="PS50234"/>
    </source>
</evidence>
<dbReference type="Gene3D" id="3.40.50.1110">
    <property type="entry name" value="SGNH hydrolase"/>
    <property type="match status" value="1"/>
</dbReference>
<dbReference type="PROSITE" id="PS50234">
    <property type="entry name" value="VWFA"/>
    <property type="match status" value="1"/>
</dbReference>
<dbReference type="Proteomes" id="UP000199639">
    <property type="component" value="Unassembled WGS sequence"/>
</dbReference>
<dbReference type="Gene3D" id="2.60.40.10">
    <property type="entry name" value="Immunoglobulins"/>
    <property type="match status" value="1"/>
</dbReference>
<dbReference type="SUPFAM" id="SSF53300">
    <property type="entry name" value="vWA-like"/>
    <property type="match status" value="1"/>
</dbReference>
<feature type="transmembrane region" description="Helical" evidence="2">
    <location>
        <begin position="14"/>
        <end position="38"/>
    </location>
</feature>
<keyword evidence="7" id="KW-1185">Reference proteome</keyword>
<evidence type="ECO:0000256" key="2">
    <source>
        <dbReference type="SAM" id="Phobius"/>
    </source>
</evidence>
<dbReference type="InterPro" id="IPR036514">
    <property type="entry name" value="SGNH_hydro_sf"/>
</dbReference>
<proteinExistence type="predicted"/>
<dbReference type="InterPro" id="IPR013783">
    <property type="entry name" value="Ig-like_fold"/>
</dbReference>
<feature type="domain" description="VWFA" evidence="3">
    <location>
        <begin position="1032"/>
        <end position="1203"/>
    </location>
</feature>
<keyword evidence="2" id="KW-0472">Membrane</keyword>
<dbReference type="InterPro" id="IPR036465">
    <property type="entry name" value="vWFA_dom_sf"/>
</dbReference>
<dbReference type="InterPro" id="IPR002035">
    <property type="entry name" value="VWF_A"/>
</dbReference>
<organism evidence="4 6">
    <name type="scientific">Cryobacterium flavum</name>
    <dbReference type="NCBI Taxonomy" id="1424659"/>
    <lineage>
        <taxon>Bacteria</taxon>
        <taxon>Bacillati</taxon>
        <taxon>Actinomycetota</taxon>
        <taxon>Actinomycetes</taxon>
        <taxon>Micrococcales</taxon>
        <taxon>Microbacteriaceae</taxon>
        <taxon>Cryobacterium</taxon>
    </lineage>
</organism>
<reference evidence="5 7" key="2">
    <citation type="submission" date="2019-03" db="EMBL/GenBank/DDBJ databases">
        <title>Genomics of glacier-inhabiting Cryobacterium strains.</title>
        <authorList>
            <person name="Liu Q."/>
            <person name="Xin Y.-H."/>
        </authorList>
    </citation>
    <scope>NUCLEOTIDE SEQUENCE [LARGE SCALE GENOMIC DNA]</scope>
    <source>
        <strain evidence="5 7">Hh8</strain>
    </source>
</reference>
<gene>
    <name evidence="5" type="ORF">E3O21_02940</name>
    <name evidence="4" type="ORF">SAMN05216368_1122</name>
</gene>
<dbReference type="GO" id="GO:0005975">
    <property type="term" value="P:carbohydrate metabolic process"/>
    <property type="evidence" value="ECO:0007669"/>
    <property type="project" value="UniProtKB-ARBA"/>
</dbReference>
<keyword evidence="2" id="KW-1133">Transmembrane helix</keyword>
<dbReference type="Pfam" id="PF13519">
    <property type="entry name" value="VWA_2"/>
    <property type="match status" value="1"/>
</dbReference>
<feature type="region of interest" description="Disordered" evidence="1">
    <location>
        <begin position="703"/>
        <end position="739"/>
    </location>
</feature>
<accession>A0A4R8VHV6</accession>
<dbReference type="STRING" id="1424659.SAMN05216368_1122"/>